<accession>A0ABU8QNS0</accession>
<feature type="domain" description="Transposon Tn7 transposition protein TnsD C-terminal" evidence="2">
    <location>
        <begin position="334"/>
        <end position="519"/>
    </location>
</feature>
<gene>
    <name evidence="3" type="ORF">V7S98_03515</name>
</gene>
<keyword evidence="4" id="KW-1185">Reference proteome</keyword>
<dbReference type="InterPro" id="IPR032750">
    <property type="entry name" value="TnsD_C"/>
</dbReference>
<dbReference type="Proteomes" id="UP001380290">
    <property type="component" value="Unassembled WGS sequence"/>
</dbReference>
<protein>
    <submittedName>
        <fullName evidence="3">TnsD family Tn7-like transposition protein</fullName>
    </submittedName>
</protein>
<proteinExistence type="predicted"/>
<name>A0ABU8QNS0_9PSED</name>
<dbReference type="Pfam" id="PF15978">
    <property type="entry name" value="TnsD"/>
    <property type="match status" value="1"/>
</dbReference>
<dbReference type="Pfam" id="PF06527">
    <property type="entry name" value="TniQ"/>
    <property type="match status" value="1"/>
</dbReference>
<dbReference type="InterPro" id="IPR009492">
    <property type="entry name" value="TniQ"/>
</dbReference>
<organism evidence="3 4">
    <name type="scientific">Pseudomonas farsensis</name>
    <dbReference type="NCBI Taxonomy" id="2745492"/>
    <lineage>
        <taxon>Bacteria</taxon>
        <taxon>Pseudomonadati</taxon>
        <taxon>Pseudomonadota</taxon>
        <taxon>Gammaproteobacteria</taxon>
        <taxon>Pseudomonadales</taxon>
        <taxon>Pseudomonadaceae</taxon>
        <taxon>Pseudomonas</taxon>
    </lineage>
</organism>
<feature type="domain" description="TniQ" evidence="1">
    <location>
        <begin position="19"/>
        <end position="168"/>
    </location>
</feature>
<reference evidence="3 4" key="1">
    <citation type="submission" date="2024-02" db="EMBL/GenBank/DDBJ databases">
        <title>Identification of pathogenicity and growth-promoting function of Pseudomonas putida variant.</title>
        <authorList>
            <person name="Sun J."/>
        </authorList>
    </citation>
    <scope>NUCLEOTIDE SEQUENCE [LARGE SCALE GENOMIC DNA]</scope>
    <source>
        <strain evidence="3 4">A03</strain>
    </source>
</reference>
<dbReference type="EMBL" id="JBBHLC010000005">
    <property type="protein sequence ID" value="MEJ5862287.1"/>
    <property type="molecule type" value="Genomic_DNA"/>
</dbReference>
<evidence type="ECO:0000313" key="4">
    <source>
        <dbReference type="Proteomes" id="UP001380290"/>
    </source>
</evidence>
<evidence type="ECO:0000313" key="3">
    <source>
        <dbReference type="EMBL" id="MEJ5862287.1"/>
    </source>
</evidence>
<evidence type="ECO:0000259" key="1">
    <source>
        <dbReference type="Pfam" id="PF06527"/>
    </source>
</evidence>
<evidence type="ECO:0000259" key="2">
    <source>
        <dbReference type="Pfam" id="PF15978"/>
    </source>
</evidence>
<dbReference type="RefSeq" id="WP_339598305.1">
    <property type="nucleotide sequence ID" value="NZ_JBBHLC010000005.1"/>
</dbReference>
<dbReference type="Gene3D" id="1.10.10.60">
    <property type="entry name" value="Homeodomain-like"/>
    <property type="match status" value="1"/>
</dbReference>
<comment type="caution">
    <text evidence="3">The sequence shown here is derived from an EMBL/GenBank/DDBJ whole genome shotgun (WGS) entry which is preliminary data.</text>
</comment>
<sequence>MNSPYCALSFKVPALDWFDDETFFSLCTRFHLLSGNCFPAVTSEQLLGLPARFIKHDLPCGVWEFERRTFGRWGGADSVIAEHTIFPIFAPFQAQATISKALELMKGDHIGSLKYQLGLVAGGFGAEHPLRACPDCMRHDQESLGVAYWHLSHQYPGSVVCAVHGTVLLESTRNRRWRDRFEWTLPCDQELAYTQYTSPAVDAQLKLLGLARASVELATIGLTRTFDPSMVAEVYRNQLQSPVAGLPLTEHLSVLKGFHPYERLPGCEKDATSFVALMTRSPRGHYHPLKHLIMITWLFGDLITFLSRYEATCCSTSDAPQPIDAQPICSTQATSRLNTAGPPRPKKLKLTIRSRLIDRLRAGATKQSVCEEFDVTVSTINKILRAKSEVQAEWSRCRRQMVQAHHRNTWVKVCRDFPNDGVKALRARCSASYAWLYRNDRAWLSAQVERIPKAIGKRRVVDWDLRDDGLCRKVSEAVLALYGTDQGVCLGASQLYALVPTLPSALQKAERYPKTRSYLDALRGRSAS</sequence>